<dbReference type="EMBL" id="CP130613">
    <property type="protein sequence ID" value="WKW16493.1"/>
    <property type="molecule type" value="Genomic_DNA"/>
</dbReference>
<evidence type="ECO:0000313" key="13">
    <source>
        <dbReference type="Proteomes" id="UP001229955"/>
    </source>
</evidence>
<evidence type="ECO:0000256" key="3">
    <source>
        <dbReference type="ARBA" id="ARBA00022516"/>
    </source>
</evidence>
<dbReference type="EMBL" id="CP130612">
    <property type="protein sequence ID" value="WKW13587.1"/>
    <property type="molecule type" value="Genomic_DNA"/>
</dbReference>
<dbReference type="Gene3D" id="3.40.50.720">
    <property type="entry name" value="NAD(P)-binding Rossmann-like Domain"/>
    <property type="match status" value="1"/>
</dbReference>
<dbReference type="GO" id="GO:0006633">
    <property type="term" value="P:fatty acid biosynthetic process"/>
    <property type="evidence" value="ECO:0007669"/>
    <property type="project" value="UniProtKB-KW"/>
</dbReference>
<evidence type="ECO:0000256" key="6">
    <source>
        <dbReference type="ARBA" id="ARBA00023098"/>
    </source>
</evidence>
<feature type="binding site" evidence="10">
    <location>
        <position position="129"/>
    </location>
    <ligand>
        <name>NAD(+)</name>
        <dbReference type="ChEBI" id="CHEBI:57540"/>
    </ligand>
</feature>
<protein>
    <recommendedName>
        <fullName evidence="8">Enoyl-[acyl-carrier-protein] reductase [NADH]</fullName>
        <ecNumber evidence="8">1.3.1.9</ecNumber>
    </recommendedName>
</protein>
<dbReference type="InterPro" id="IPR002347">
    <property type="entry name" value="SDR_fam"/>
</dbReference>
<dbReference type="InterPro" id="IPR014358">
    <property type="entry name" value="Enoyl-ACP_Rdtase_NADH"/>
</dbReference>
<dbReference type="CDD" id="cd05372">
    <property type="entry name" value="ENR_SDR"/>
    <property type="match status" value="1"/>
</dbReference>
<comment type="catalytic activity">
    <reaction evidence="8">
        <text>a 2,3-saturated acyl-[ACP] + NAD(+) = a (2E)-enoyl-[ACP] + NADH + H(+)</text>
        <dbReference type="Rhea" id="RHEA:10240"/>
        <dbReference type="Rhea" id="RHEA-COMP:9925"/>
        <dbReference type="Rhea" id="RHEA-COMP:9926"/>
        <dbReference type="ChEBI" id="CHEBI:15378"/>
        <dbReference type="ChEBI" id="CHEBI:57540"/>
        <dbReference type="ChEBI" id="CHEBI:57945"/>
        <dbReference type="ChEBI" id="CHEBI:78784"/>
        <dbReference type="ChEBI" id="CHEBI:78785"/>
        <dbReference type="EC" id="1.3.1.9"/>
    </reaction>
</comment>
<dbReference type="SUPFAM" id="SSF51735">
    <property type="entry name" value="NAD(P)-binding Rossmann-fold domains"/>
    <property type="match status" value="1"/>
</dbReference>
<dbReference type="RefSeq" id="WP_367886425.1">
    <property type="nucleotide sequence ID" value="NZ_CP130612.1"/>
</dbReference>
<evidence type="ECO:0000256" key="2">
    <source>
        <dbReference type="ARBA" id="ARBA00009233"/>
    </source>
</evidence>
<dbReference type="Pfam" id="PF13561">
    <property type="entry name" value="adh_short_C2"/>
    <property type="match status" value="1"/>
</dbReference>
<reference evidence="11" key="1">
    <citation type="submission" date="2023-07" db="EMBL/GenBank/DDBJ databases">
        <authorList>
            <person name="Haufschild T."/>
            <person name="Kallscheuer N."/>
            <person name="Hammer J."/>
            <person name="Kohn T."/>
            <person name="Kabuu M."/>
            <person name="Jogler M."/>
            <person name="Wohfarth N."/>
            <person name="Heuer A."/>
            <person name="Rohde M."/>
            <person name="van Teeseling M.C.F."/>
            <person name="Jogler C."/>
        </authorList>
    </citation>
    <scope>NUCLEOTIDE SEQUENCE</scope>
    <source>
        <strain evidence="11">Strain 138</strain>
        <strain evidence="12">Strain 318</strain>
    </source>
</reference>
<accession>A0AA49Q632</accession>
<feature type="binding site" evidence="10">
    <location>
        <position position="15"/>
    </location>
    <ligand>
        <name>NAD(+)</name>
        <dbReference type="ChEBI" id="CHEBI:57540"/>
    </ligand>
</feature>
<dbReference type="EC" id="1.3.1.9" evidence="8"/>
<evidence type="ECO:0000256" key="10">
    <source>
        <dbReference type="PIRSR" id="PIRSR000094-3"/>
    </source>
</evidence>
<dbReference type="PIRSF" id="PIRSF000094">
    <property type="entry name" value="Enoyl-ACP_rdct"/>
    <property type="match status" value="1"/>
</dbReference>
<evidence type="ECO:0000313" key="12">
    <source>
        <dbReference type="EMBL" id="WKW16493.1"/>
    </source>
</evidence>
<proteinExistence type="inferred from homology"/>
<dbReference type="PANTHER" id="PTHR43159:SF2">
    <property type="entry name" value="ENOYL-[ACYL-CARRIER-PROTEIN] REDUCTASE [NADH], CHLOROPLASTIC"/>
    <property type="match status" value="1"/>
</dbReference>
<evidence type="ECO:0000256" key="1">
    <source>
        <dbReference type="ARBA" id="ARBA00005194"/>
    </source>
</evidence>
<dbReference type="AlphaFoldDB" id="A0AA49Q632"/>
<keyword evidence="8 10" id="KW-0520">NAD</keyword>
<dbReference type="Gene3D" id="1.10.8.400">
    <property type="entry name" value="Enoyl acyl carrier protein reductase"/>
    <property type="match status" value="1"/>
</dbReference>
<evidence type="ECO:0000256" key="5">
    <source>
        <dbReference type="ARBA" id="ARBA00023002"/>
    </source>
</evidence>
<keyword evidence="4" id="KW-0276">Fatty acid metabolism</keyword>
<accession>A0AA49K342</accession>
<keyword evidence="5 8" id="KW-0560">Oxidoreductase</keyword>
<dbReference type="PRINTS" id="PR00081">
    <property type="entry name" value="GDHRDH"/>
</dbReference>
<dbReference type="NCBIfam" id="NF004957">
    <property type="entry name" value="PRK06300.1"/>
    <property type="match status" value="1"/>
</dbReference>
<feature type="active site" description="Proton acceptor" evidence="9">
    <location>
        <position position="190"/>
    </location>
</feature>
<keyword evidence="6" id="KW-0443">Lipid metabolism</keyword>
<feature type="active site" description="Proton acceptor" evidence="9">
    <location>
        <position position="180"/>
    </location>
</feature>
<feature type="binding site" evidence="10">
    <location>
        <position position="198"/>
    </location>
    <ligand>
        <name>NAD(+)</name>
        <dbReference type="ChEBI" id="CHEBI:57540"/>
    </ligand>
</feature>
<sequence>MLTLDLTGKRALVAGVADDGGFGFAIAKALIEAGATVCVATWPPALNIFLNLLERGKMDESRKLKDGTLLNFEKIYPLDAVFDTLEDAPQELRESKRYKDVGDFSIAGLAARVQADFGAQPLDILVHSLANGPEVKKPLMETSRAGYLAAVSASAYSLVSMVRHFGPLMRRGGSVASLTYMASERAIPGYGGGMSSAKAALESDTRVLAFEAGRKYGIRINTVSAGPYASRAASAIGIIDNMVKYCQTNTPLPEVLEAVEVGHATAFLCSPLASGITGATVYVDKGYHSMGMAVDGATVPTFGA</sequence>
<keyword evidence="7 8" id="KW-0275">Fatty acid biosynthesis</keyword>
<comment type="similarity">
    <text evidence="2 8">Belongs to the short-chain dehydrogenases/reductases (SDR) family. FabI subfamily.</text>
</comment>
<gene>
    <name evidence="11" type="ORF">Strain138_002911</name>
    <name evidence="12" type="ORF">Strain318_002909</name>
</gene>
<dbReference type="Proteomes" id="UP001229955">
    <property type="component" value="Chromosome"/>
</dbReference>
<evidence type="ECO:0000256" key="4">
    <source>
        <dbReference type="ARBA" id="ARBA00022832"/>
    </source>
</evidence>
<dbReference type="KEGG" id="pspc:Strain318_002909"/>
<comment type="pathway">
    <text evidence="1">Lipid metabolism; fatty acid biosynthesis.</text>
</comment>
<evidence type="ECO:0000256" key="8">
    <source>
        <dbReference type="PIRNR" id="PIRNR000094"/>
    </source>
</evidence>
<organism evidence="11">
    <name type="scientific">Pseudogemmatithrix spongiicola</name>
    <dbReference type="NCBI Taxonomy" id="3062599"/>
    <lineage>
        <taxon>Bacteria</taxon>
        <taxon>Pseudomonadati</taxon>
        <taxon>Gemmatimonadota</taxon>
        <taxon>Gemmatimonadia</taxon>
        <taxon>Gemmatimonadales</taxon>
        <taxon>Gemmatimonadaceae</taxon>
        <taxon>Pseudogemmatithrix</taxon>
    </lineage>
</organism>
<dbReference type="PANTHER" id="PTHR43159">
    <property type="entry name" value="ENOYL-[ACYL-CARRIER-PROTEIN] REDUCTASE"/>
    <property type="match status" value="1"/>
</dbReference>
<dbReference type="GO" id="GO:0004318">
    <property type="term" value="F:enoyl-[acyl-carrier-protein] reductase (NADH) activity"/>
    <property type="evidence" value="ECO:0007669"/>
    <property type="project" value="UniProtKB-EC"/>
</dbReference>
<evidence type="ECO:0000256" key="9">
    <source>
        <dbReference type="PIRSR" id="PIRSR000094-1"/>
    </source>
</evidence>
<evidence type="ECO:0000313" key="11">
    <source>
        <dbReference type="EMBL" id="WKW13587.1"/>
    </source>
</evidence>
<name>A0AA49Q632_9BACT</name>
<keyword evidence="13" id="KW-1185">Reference proteome</keyword>
<keyword evidence="3 8" id="KW-0444">Lipid biosynthesis</keyword>
<evidence type="ECO:0000256" key="7">
    <source>
        <dbReference type="ARBA" id="ARBA00023160"/>
    </source>
</evidence>
<dbReference type="InterPro" id="IPR036291">
    <property type="entry name" value="NAD(P)-bd_dom_sf"/>
</dbReference>